<feature type="domain" description="HTH merR-type" evidence="1">
    <location>
        <begin position="21"/>
        <end position="90"/>
    </location>
</feature>
<accession>A0ABW9VE65</accession>
<sequence length="354" mass="37560">MPNNQLKIVKKSNSPAEKPALLRSSAVAQLAAMPVATLRIWEQRYQAIQPSAAPSGHRLYSATDVRRVVMLRQLTQQGHAIGSIAALSDPQLQALLQQYAASAPEQHVAPRTLVVGGALHMRLSAPPINAKLPPTLGLLAPVETLAEALLGATAGGYQLMLWQMPALQHTLPIDLRAAQHTWPDCQHAVVYRYASPSALASYAAAGVAVLPESADDTELARWLLDLLPAGPAADHAIKTAARQAIASATGSRLPLPITPRQFDNAVLVAIAGMAPILECECPQHIAGLLRQLADFEIYSAGCAHDSPADAALHGELQRIAASARTMFETALVRLAELKGITLDGNTNPQQKAPT</sequence>
<dbReference type="EMBL" id="WWCM01000001">
    <property type="protein sequence ID" value="MYM37909.1"/>
    <property type="molecule type" value="Genomic_DNA"/>
</dbReference>
<dbReference type="SUPFAM" id="SSF46955">
    <property type="entry name" value="Putative DNA-binding domain"/>
    <property type="match status" value="1"/>
</dbReference>
<organism evidence="2 3">
    <name type="scientific">Duganella qianjiadongensis</name>
    <dbReference type="NCBI Taxonomy" id="2692176"/>
    <lineage>
        <taxon>Bacteria</taxon>
        <taxon>Pseudomonadati</taxon>
        <taxon>Pseudomonadota</taxon>
        <taxon>Betaproteobacteria</taxon>
        <taxon>Burkholderiales</taxon>
        <taxon>Oxalobacteraceae</taxon>
        <taxon>Telluria group</taxon>
        <taxon>Duganella</taxon>
    </lineage>
</organism>
<dbReference type="SMART" id="SM00422">
    <property type="entry name" value="HTH_MERR"/>
    <property type="match status" value="1"/>
</dbReference>
<dbReference type="Proteomes" id="UP000478090">
    <property type="component" value="Unassembled WGS sequence"/>
</dbReference>
<dbReference type="RefSeq" id="WP_161037335.1">
    <property type="nucleotide sequence ID" value="NZ_WWCM01000001.1"/>
</dbReference>
<dbReference type="PROSITE" id="PS50937">
    <property type="entry name" value="HTH_MERR_2"/>
    <property type="match status" value="1"/>
</dbReference>
<comment type="caution">
    <text evidence="2">The sequence shown here is derived from an EMBL/GenBank/DDBJ whole genome shotgun (WGS) entry which is preliminary data.</text>
</comment>
<evidence type="ECO:0000259" key="1">
    <source>
        <dbReference type="PROSITE" id="PS50937"/>
    </source>
</evidence>
<dbReference type="InterPro" id="IPR009061">
    <property type="entry name" value="DNA-bd_dom_put_sf"/>
</dbReference>
<reference evidence="2 3" key="1">
    <citation type="submission" date="2019-12" db="EMBL/GenBank/DDBJ databases">
        <title>Novel species isolated from a subtropical stream in China.</title>
        <authorList>
            <person name="Lu H."/>
        </authorList>
    </citation>
    <scope>NUCLEOTIDE SEQUENCE [LARGE SCALE GENOMIC DNA]</scope>
    <source>
        <strain evidence="2 3">CY13W</strain>
    </source>
</reference>
<dbReference type="CDD" id="cd01104">
    <property type="entry name" value="HTH_MlrA-CarA"/>
    <property type="match status" value="1"/>
</dbReference>
<dbReference type="Pfam" id="PF13411">
    <property type="entry name" value="MerR_1"/>
    <property type="match status" value="1"/>
</dbReference>
<dbReference type="Gene3D" id="1.10.1660.10">
    <property type="match status" value="1"/>
</dbReference>
<keyword evidence="3" id="KW-1185">Reference proteome</keyword>
<evidence type="ECO:0000313" key="2">
    <source>
        <dbReference type="EMBL" id="MYM37909.1"/>
    </source>
</evidence>
<protein>
    <submittedName>
        <fullName evidence="2">MerR family transcriptional regulator</fullName>
    </submittedName>
</protein>
<dbReference type="InterPro" id="IPR000551">
    <property type="entry name" value="MerR-type_HTH_dom"/>
</dbReference>
<proteinExistence type="predicted"/>
<evidence type="ECO:0000313" key="3">
    <source>
        <dbReference type="Proteomes" id="UP000478090"/>
    </source>
</evidence>
<name>A0ABW9VE65_9BURK</name>
<gene>
    <name evidence="2" type="ORF">GTP27_01030</name>
</gene>